<dbReference type="GeneID" id="25989375"/>
<comment type="caution">
    <text evidence="3">The sequence shown here is derived from an EMBL/GenBank/DDBJ whole genome shotgun (WGS) entry which is preliminary data.</text>
</comment>
<dbReference type="Proteomes" id="UP000002748">
    <property type="component" value="Unassembled WGS sequence"/>
</dbReference>
<sequence length="236" mass="25727">MRPCGYCTTVIAILFFSTSPSSPFLTHLSPSPVPPPDNTLPLDSPIPNRGAFYLNGLRLFDPTLVGYREMSRVWHDVVNGQDEVSVDGLGWWPGKWKMGMSSFGPKESDGATKVVNDGGGEDDSDSATLAEHASDADDAAADGDATKATPYIVHTESPLPKHYVDLRFGGLGFVLDLGWRRTDEGLRWEVEDTMRAAALNRRAGPAAPAKKDVLDSTEPQRAQHSGWLRSPFVNSW</sequence>
<feature type="chain" id="PRO_5003787231" evidence="2">
    <location>
        <begin position="24"/>
        <end position="236"/>
    </location>
</feature>
<keyword evidence="2" id="KW-0732">Signal</keyword>
<dbReference type="KEGG" id="tasa:A1Q1_05863"/>
<organism evidence="3 4">
    <name type="scientific">Trichosporon asahii var. asahii (strain ATCC 90039 / CBS 2479 / JCM 2466 / KCTC 7840 / NBRC 103889/ NCYC 2677 / UAMH 7654)</name>
    <name type="common">Yeast</name>
    <dbReference type="NCBI Taxonomy" id="1186058"/>
    <lineage>
        <taxon>Eukaryota</taxon>
        <taxon>Fungi</taxon>
        <taxon>Dikarya</taxon>
        <taxon>Basidiomycota</taxon>
        <taxon>Agaricomycotina</taxon>
        <taxon>Tremellomycetes</taxon>
        <taxon>Trichosporonales</taxon>
        <taxon>Trichosporonaceae</taxon>
        <taxon>Trichosporon</taxon>
    </lineage>
</organism>
<accession>J6EN09</accession>
<proteinExistence type="predicted"/>
<evidence type="ECO:0000256" key="1">
    <source>
        <dbReference type="SAM" id="MobiDB-lite"/>
    </source>
</evidence>
<protein>
    <submittedName>
        <fullName evidence="3">Uncharacterized protein</fullName>
    </submittedName>
</protein>
<dbReference type="VEuPathDB" id="FungiDB:A1Q1_05863"/>
<dbReference type="AlphaFoldDB" id="J6EN09"/>
<evidence type="ECO:0000313" key="4">
    <source>
        <dbReference type="Proteomes" id="UP000002748"/>
    </source>
</evidence>
<dbReference type="OrthoDB" id="2596648at2759"/>
<dbReference type="HOGENOM" id="CLU_1089969_0_0_1"/>
<evidence type="ECO:0000256" key="2">
    <source>
        <dbReference type="SAM" id="SignalP"/>
    </source>
</evidence>
<evidence type="ECO:0000313" key="3">
    <source>
        <dbReference type="EMBL" id="EJT45714.1"/>
    </source>
</evidence>
<feature type="region of interest" description="Disordered" evidence="1">
    <location>
        <begin position="103"/>
        <end position="142"/>
    </location>
</feature>
<dbReference type="RefSeq" id="XP_014176547.1">
    <property type="nucleotide sequence ID" value="XM_014321072.1"/>
</dbReference>
<name>J6EN09_TRIAS</name>
<reference evidence="3 4" key="1">
    <citation type="journal article" date="2012" name="Eukaryot. Cell">
        <title>Draft genome sequence of CBS 2479, the standard type strain of Trichosporon asahii.</title>
        <authorList>
            <person name="Yang R.Y."/>
            <person name="Li H.T."/>
            <person name="Zhu H."/>
            <person name="Zhou G.P."/>
            <person name="Wang M."/>
            <person name="Wang L."/>
        </authorList>
    </citation>
    <scope>NUCLEOTIDE SEQUENCE [LARGE SCALE GENOMIC DNA]</scope>
    <source>
        <strain evidence="4">ATCC 90039 / CBS 2479 / JCM 2466 / KCTC 7840 / NCYC 2677 / UAMH 7654</strain>
    </source>
</reference>
<gene>
    <name evidence="3" type="ORF">A1Q1_05863</name>
</gene>
<feature type="signal peptide" evidence="2">
    <location>
        <begin position="1"/>
        <end position="23"/>
    </location>
</feature>
<feature type="region of interest" description="Disordered" evidence="1">
    <location>
        <begin position="202"/>
        <end position="236"/>
    </location>
</feature>
<dbReference type="EMBL" id="ALBS01000322">
    <property type="protein sequence ID" value="EJT45714.1"/>
    <property type="molecule type" value="Genomic_DNA"/>
</dbReference>